<dbReference type="InterPro" id="IPR025420">
    <property type="entry name" value="DUF4143"/>
</dbReference>
<gene>
    <name evidence="3" type="ordered locus">Fluta_1553</name>
</gene>
<dbReference type="InterPro" id="IPR041682">
    <property type="entry name" value="AAA_14"/>
</dbReference>
<dbReference type="eggNOG" id="COG1373">
    <property type="taxonomic scope" value="Bacteria"/>
</dbReference>
<dbReference type="AlphaFoldDB" id="F2IF71"/>
<dbReference type="RefSeq" id="WP_013686316.1">
    <property type="nucleotide sequence ID" value="NC_015321.1"/>
</dbReference>
<dbReference type="InterPro" id="IPR027417">
    <property type="entry name" value="P-loop_NTPase"/>
</dbReference>
<organism evidence="3 4">
    <name type="scientific">Fluviicola taffensis (strain DSM 16823 / NCIMB 13979 / RW262)</name>
    <dbReference type="NCBI Taxonomy" id="755732"/>
    <lineage>
        <taxon>Bacteria</taxon>
        <taxon>Pseudomonadati</taxon>
        <taxon>Bacteroidota</taxon>
        <taxon>Flavobacteriia</taxon>
        <taxon>Flavobacteriales</taxon>
        <taxon>Crocinitomicaceae</taxon>
        <taxon>Fluviicola</taxon>
    </lineage>
</organism>
<dbReference type="SUPFAM" id="SSF52540">
    <property type="entry name" value="P-loop containing nucleoside triphosphate hydrolases"/>
    <property type="match status" value="1"/>
</dbReference>
<accession>F2IF71</accession>
<protein>
    <submittedName>
        <fullName evidence="3">Putative ATPase</fullName>
    </submittedName>
</protein>
<name>F2IF71_FLUTR</name>
<evidence type="ECO:0000259" key="2">
    <source>
        <dbReference type="Pfam" id="PF13635"/>
    </source>
</evidence>
<reference evidence="4" key="2">
    <citation type="submission" date="2011-02" db="EMBL/GenBank/DDBJ databases">
        <title>The complete genome of Fluviicola taffensis DSM 16823.</title>
        <authorList>
            <consortium name="US DOE Joint Genome Institute (JGI-PGF)"/>
            <person name="Lucas S."/>
            <person name="Copeland A."/>
            <person name="Lapidus A."/>
            <person name="Bruce D."/>
            <person name="Goodwin L."/>
            <person name="Pitluck S."/>
            <person name="Kyrpides N."/>
            <person name="Mavromatis K."/>
            <person name="Ivanova N."/>
            <person name="Mikhailova N."/>
            <person name="Pagani I."/>
            <person name="Chertkov O."/>
            <person name="Detter J.C."/>
            <person name="Han C."/>
            <person name="Tapia R."/>
            <person name="Land M."/>
            <person name="Hauser L."/>
            <person name="Markowitz V."/>
            <person name="Cheng J.-F."/>
            <person name="Hugenholtz P."/>
            <person name="Woyke T."/>
            <person name="Wu D."/>
            <person name="Tindall B."/>
            <person name="Pomrenke H.G."/>
            <person name="Brambilla E."/>
            <person name="Klenk H.-P."/>
            <person name="Eisen J.A."/>
        </authorList>
    </citation>
    <scope>NUCLEOTIDE SEQUENCE [LARGE SCALE GENOMIC DNA]</scope>
    <source>
        <strain evidence="4">DSM 16823 / RW262 / RW262</strain>
    </source>
</reference>
<dbReference type="Proteomes" id="UP000007463">
    <property type="component" value="Chromosome"/>
</dbReference>
<sequence>MKRIIINQLLEWKQSPIRKPLILSGARQVGKTWVLKAFGETYFEDCVYINFEASEIAKNLFDPNLDVHRIISVLEIIHGKKIIPETTLIIFDEIQVAKNGITSLKYFKENAPEYHVVAAGSLLGLSLHSEESFPVGKVDFLEIYPMSFYEYLINCNQEILAQTLQQNNWVLLQTFHEQLIQHLRTYYFLGGMPEVLSVYFQHSDYQLARTIQLSILKGYEQDFSKYAPYSIVPKIRLVWENLIGQLSKENKKFIYNQVKNGARAKEFEEAINWLVNAGLITKVTRVTTPNFPLKSYTNFDVFKLFFIDLGLLAAMGNIPVSILLEKNTIMTEFKGAFSEQFILQSLQTISGLDIAYWTTEVGTAEIDFIVQRDNEIIPIEVKAEENLQAKSLKEYILKYNPKTAIRTSLSNYREEEKFKNIPLYGLAFALSETKE</sequence>
<dbReference type="STRING" id="755732.Fluta_1553"/>
<dbReference type="Pfam" id="PF13173">
    <property type="entry name" value="AAA_14"/>
    <property type="match status" value="1"/>
</dbReference>
<dbReference type="Pfam" id="PF13635">
    <property type="entry name" value="DUF4143"/>
    <property type="match status" value="1"/>
</dbReference>
<dbReference type="KEGG" id="fte:Fluta_1553"/>
<dbReference type="HOGENOM" id="CLU_047370_0_0_10"/>
<dbReference type="EMBL" id="CP002542">
    <property type="protein sequence ID" value="AEA43545.1"/>
    <property type="molecule type" value="Genomic_DNA"/>
</dbReference>
<feature type="domain" description="AAA" evidence="1">
    <location>
        <begin position="18"/>
        <end position="152"/>
    </location>
</feature>
<reference evidence="3 4" key="1">
    <citation type="journal article" date="2011" name="Stand. Genomic Sci.">
        <title>Complete genome sequence of the gliding freshwater bacterium Fluviicola taffensis type strain (RW262).</title>
        <authorList>
            <person name="Woyke T."/>
            <person name="Chertkov O."/>
            <person name="Lapidus A."/>
            <person name="Nolan M."/>
            <person name="Lucas S."/>
            <person name="Del Rio T.G."/>
            <person name="Tice H."/>
            <person name="Cheng J.F."/>
            <person name="Tapia R."/>
            <person name="Han C."/>
            <person name="Goodwin L."/>
            <person name="Pitluck S."/>
            <person name="Liolios K."/>
            <person name="Pagani I."/>
            <person name="Ivanova N."/>
            <person name="Huntemann M."/>
            <person name="Mavromatis K."/>
            <person name="Mikhailova N."/>
            <person name="Pati A."/>
            <person name="Chen A."/>
            <person name="Palaniappan K."/>
            <person name="Land M."/>
            <person name="Hauser L."/>
            <person name="Brambilla E.M."/>
            <person name="Rohde M."/>
            <person name="Mwirichia R."/>
            <person name="Sikorski J."/>
            <person name="Tindall B.J."/>
            <person name="Goker M."/>
            <person name="Bristow J."/>
            <person name="Eisen J.A."/>
            <person name="Markowitz V."/>
            <person name="Hugenholtz P."/>
            <person name="Klenk H.P."/>
            <person name="Kyrpides N.C."/>
        </authorList>
    </citation>
    <scope>NUCLEOTIDE SEQUENCE [LARGE SCALE GENOMIC DNA]</scope>
    <source>
        <strain evidence="4">DSM 16823 / RW262 / RW262</strain>
    </source>
</reference>
<dbReference type="OrthoDB" id="9801840at2"/>
<dbReference type="PANTHER" id="PTHR33295">
    <property type="entry name" value="ATPASE"/>
    <property type="match status" value="1"/>
</dbReference>
<evidence type="ECO:0000259" key="1">
    <source>
        <dbReference type="Pfam" id="PF13173"/>
    </source>
</evidence>
<feature type="domain" description="DUF4143" evidence="2">
    <location>
        <begin position="220"/>
        <end position="383"/>
    </location>
</feature>
<evidence type="ECO:0000313" key="4">
    <source>
        <dbReference type="Proteomes" id="UP000007463"/>
    </source>
</evidence>
<keyword evidence="4" id="KW-1185">Reference proteome</keyword>
<dbReference type="PANTHER" id="PTHR33295:SF7">
    <property type="entry name" value="ATPASE"/>
    <property type="match status" value="1"/>
</dbReference>
<evidence type="ECO:0000313" key="3">
    <source>
        <dbReference type="EMBL" id="AEA43545.1"/>
    </source>
</evidence>
<proteinExistence type="predicted"/>